<gene>
    <name evidence="1" type="ORF">DdX_19318</name>
</gene>
<protein>
    <submittedName>
        <fullName evidence="1">Uncharacterized protein</fullName>
    </submittedName>
</protein>
<dbReference type="Proteomes" id="UP001201812">
    <property type="component" value="Unassembled WGS sequence"/>
</dbReference>
<name>A0AAD4MJC9_9BILA</name>
<sequence length="77" mass="8959">MPAFQDENQELHDYTRPSTNLRHRATIKAIMDVKGMEEEDTKKVPHIISEESKRISLVYEFTIGEISVLLCSRKKEP</sequence>
<keyword evidence="2" id="KW-1185">Reference proteome</keyword>
<proteinExistence type="predicted"/>
<evidence type="ECO:0000313" key="1">
    <source>
        <dbReference type="EMBL" id="KAI1695904.1"/>
    </source>
</evidence>
<evidence type="ECO:0000313" key="2">
    <source>
        <dbReference type="Proteomes" id="UP001201812"/>
    </source>
</evidence>
<dbReference type="EMBL" id="JAKKPZ010000363">
    <property type="protein sequence ID" value="KAI1695904.1"/>
    <property type="molecule type" value="Genomic_DNA"/>
</dbReference>
<accession>A0AAD4MJC9</accession>
<organism evidence="1 2">
    <name type="scientific">Ditylenchus destructor</name>
    <dbReference type="NCBI Taxonomy" id="166010"/>
    <lineage>
        <taxon>Eukaryota</taxon>
        <taxon>Metazoa</taxon>
        <taxon>Ecdysozoa</taxon>
        <taxon>Nematoda</taxon>
        <taxon>Chromadorea</taxon>
        <taxon>Rhabditida</taxon>
        <taxon>Tylenchina</taxon>
        <taxon>Tylenchomorpha</taxon>
        <taxon>Sphaerularioidea</taxon>
        <taxon>Anguinidae</taxon>
        <taxon>Anguininae</taxon>
        <taxon>Ditylenchus</taxon>
    </lineage>
</organism>
<dbReference type="AlphaFoldDB" id="A0AAD4MJC9"/>
<comment type="caution">
    <text evidence="1">The sequence shown here is derived from an EMBL/GenBank/DDBJ whole genome shotgun (WGS) entry which is preliminary data.</text>
</comment>
<reference evidence="1" key="1">
    <citation type="submission" date="2022-01" db="EMBL/GenBank/DDBJ databases">
        <title>Genome Sequence Resource for Two Populations of Ditylenchus destructor, the Migratory Endoparasitic Phytonematode.</title>
        <authorList>
            <person name="Zhang H."/>
            <person name="Lin R."/>
            <person name="Xie B."/>
        </authorList>
    </citation>
    <scope>NUCLEOTIDE SEQUENCE</scope>
    <source>
        <strain evidence="1">BazhouSP</strain>
    </source>
</reference>